<comment type="caution">
    <text evidence="2">The sequence shown here is derived from an EMBL/GenBank/DDBJ whole genome shotgun (WGS) entry which is preliminary data.</text>
</comment>
<name>A0A9W9FKF3_9EURO</name>
<accession>A0A9W9FKF3</accession>
<dbReference type="OrthoDB" id="4187177at2759"/>
<gene>
    <name evidence="2" type="ORF">NUU61_003971</name>
</gene>
<proteinExistence type="predicted"/>
<feature type="region of interest" description="Disordered" evidence="1">
    <location>
        <begin position="85"/>
        <end position="105"/>
    </location>
</feature>
<evidence type="ECO:0000313" key="3">
    <source>
        <dbReference type="Proteomes" id="UP001141434"/>
    </source>
</evidence>
<evidence type="ECO:0000313" key="2">
    <source>
        <dbReference type="EMBL" id="KAJ5101749.1"/>
    </source>
</evidence>
<dbReference type="GeneID" id="81393721"/>
<dbReference type="Proteomes" id="UP001141434">
    <property type="component" value="Unassembled WGS sequence"/>
</dbReference>
<organism evidence="2 3">
    <name type="scientific">Penicillium alfredii</name>
    <dbReference type="NCBI Taxonomy" id="1506179"/>
    <lineage>
        <taxon>Eukaryota</taxon>
        <taxon>Fungi</taxon>
        <taxon>Dikarya</taxon>
        <taxon>Ascomycota</taxon>
        <taxon>Pezizomycotina</taxon>
        <taxon>Eurotiomycetes</taxon>
        <taxon>Eurotiomycetidae</taxon>
        <taxon>Eurotiales</taxon>
        <taxon>Aspergillaceae</taxon>
        <taxon>Penicillium</taxon>
    </lineage>
</organism>
<reference evidence="2" key="1">
    <citation type="submission" date="2022-11" db="EMBL/GenBank/DDBJ databases">
        <authorList>
            <person name="Petersen C."/>
        </authorList>
    </citation>
    <scope>NUCLEOTIDE SEQUENCE</scope>
    <source>
        <strain evidence="2">IBT 34128</strain>
    </source>
</reference>
<reference evidence="2" key="2">
    <citation type="journal article" date="2023" name="IMA Fungus">
        <title>Comparative genomic study of the Penicillium genus elucidates a diverse pangenome and 15 lateral gene transfer events.</title>
        <authorList>
            <person name="Petersen C."/>
            <person name="Sorensen T."/>
            <person name="Nielsen M.R."/>
            <person name="Sondergaard T.E."/>
            <person name="Sorensen J.L."/>
            <person name="Fitzpatrick D.A."/>
            <person name="Frisvad J.C."/>
            <person name="Nielsen K.L."/>
        </authorList>
    </citation>
    <scope>NUCLEOTIDE SEQUENCE</scope>
    <source>
        <strain evidence="2">IBT 34128</strain>
    </source>
</reference>
<evidence type="ECO:0000256" key="1">
    <source>
        <dbReference type="SAM" id="MobiDB-lite"/>
    </source>
</evidence>
<protein>
    <submittedName>
        <fullName evidence="2">Uncharacterized protein</fullName>
    </submittedName>
</protein>
<keyword evidence="3" id="KW-1185">Reference proteome</keyword>
<sequence>MASNKSLFCHEGFTPPNSPTWVTAASQAVVKDLKHFFGVFLERLLLDFTNEELPNTPVTQDQSAPGLDMVPLKRLLEHASAKLSMETEPHQSCSPSNEEADGLNLESPICTTPGHFERFEKWASKSQYKTVLETYGPLPPFRFRFRDFLTPAVIQTNFAEYAFVVRERLERNAEEVTPNIDIKSEGLRDILRVVLHDIKAISLMEDKPSIEQNILFHFLPELDKYAENMNNPDGEFPLEHPLLLIHHLKQANSATSQRLSAMLQHGHITVKVENRFPLGHTRFVSRPVS</sequence>
<dbReference type="AlphaFoldDB" id="A0A9W9FKF3"/>
<dbReference type="RefSeq" id="XP_056512580.1">
    <property type="nucleotide sequence ID" value="XM_056654553.1"/>
</dbReference>
<dbReference type="EMBL" id="JAPMSZ010000005">
    <property type="protein sequence ID" value="KAJ5101749.1"/>
    <property type="molecule type" value="Genomic_DNA"/>
</dbReference>